<name>A0AAF3EGF3_9BILA</name>
<protein>
    <submittedName>
        <fullName evidence="3">Uncharacterized protein</fullName>
    </submittedName>
</protein>
<sequence length="132" mass="14966">MLEGGHAARIVRRGGIADGMDLTGEGQEVEEEEDLTWGGRIKNRIRIALPHILLISATTLYITGGAWAFQIIEIPHEVRRRNFHLNEILRAQEALLSVDPEIDPENVTLLRRIDHLTYVTMRAYEKGIKVCI</sequence>
<proteinExistence type="predicted"/>
<evidence type="ECO:0000313" key="3">
    <source>
        <dbReference type="WBParaSite" id="MBELARI_LOCUS13079"/>
    </source>
</evidence>
<keyword evidence="1" id="KW-0812">Transmembrane</keyword>
<dbReference type="Gene3D" id="1.10.287.70">
    <property type="match status" value="1"/>
</dbReference>
<organism evidence="2 3">
    <name type="scientific">Mesorhabditis belari</name>
    <dbReference type="NCBI Taxonomy" id="2138241"/>
    <lineage>
        <taxon>Eukaryota</taxon>
        <taxon>Metazoa</taxon>
        <taxon>Ecdysozoa</taxon>
        <taxon>Nematoda</taxon>
        <taxon>Chromadorea</taxon>
        <taxon>Rhabditida</taxon>
        <taxon>Rhabditina</taxon>
        <taxon>Rhabditomorpha</taxon>
        <taxon>Rhabditoidea</taxon>
        <taxon>Rhabditidae</taxon>
        <taxon>Mesorhabditinae</taxon>
        <taxon>Mesorhabditis</taxon>
    </lineage>
</organism>
<evidence type="ECO:0000313" key="2">
    <source>
        <dbReference type="Proteomes" id="UP000887575"/>
    </source>
</evidence>
<keyword evidence="1" id="KW-0472">Membrane</keyword>
<dbReference type="WBParaSite" id="MBELARI_LOCUS13079">
    <property type="protein sequence ID" value="MBELARI_LOCUS13079"/>
    <property type="gene ID" value="MBELARI_LOCUS13079"/>
</dbReference>
<dbReference type="AlphaFoldDB" id="A0AAF3EGF3"/>
<keyword evidence="1" id="KW-1133">Transmembrane helix</keyword>
<accession>A0AAF3EGF3</accession>
<reference evidence="3" key="1">
    <citation type="submission" date="2024-02" db="UniProtKB">
        <authorList>
            <consortium name="WormBaseParasite"/>
        </authorList>
    </citation>
    <scope>IDENTIFICATION</scope>
</reference>
<dbReference type="Proteomes" id="UP000887575">
    <property type="component" value="Unassembled WGS sequence"/>
</dbReference>
<keyword evidence="2" id="KW-1185">Reference proteome</keyword>
<feature type="transmembrane region" description="Helical" evidence="1">
    <location>
        <begin position="47"/>
        <end position="69"/>
    </location>
</feature>
<evidence type="ECO:0000256" key="1">
    <source>
        <dbReference type="SAM" id="Phobius"/>
    </source>
</evidence>